<reference evidence="2" key="3">
    <citation type="submission" date="2022-06" db="UniProtKB">
        <authorList>
            <consortium name="EnsemblPlants"/>
        </authorList>
    </citation>
    <scope>IDENTIFICATION</scope>
</reference>
<sequence>SLADVVHGVGELEGAGALRRAEDVAPLIADVADDDEPSVLQLLPLAGLVGHRRALEPGLLQQQVHPAGDPLAAEVGDGDGPLVLGPSGEEHWLDAD</sequence>
<reference evidence="3" key="1">
    <citation type="journal article" date="2013" name="Nature">
        <title>Draft genome of the wheat A-genome progenitor Triticum urartu.</title>
        <authorList>
            <person name="Ling H.Q."/>
            <person name="Zhao S."/>
            <person name="Liu D."/>
            <person name="Wang J."/>
            <person name="Sun H."/>
            <person name="Zhang C."/>
            <person name="Fan H."/>
            <person name="Li D."/>
            <person name="Dong L."/>
            <person name="Tao Y."/>
            <person name="Gao C."/>
            <person name="Wu H."/>
            <person name="Li Y."/>
            <person name="Cui Y."/>
            <person name="Guo X."/>
            <person name="Zheng S."/>
            <person name="Wang B."/>
            <person name="Yu K."/>
            <person name="Liang Q."/>
            <person name="Yang W."/>
            <person name="Lou X."/>
            <person name="Chen J."/>
            <person name="Feng M."/>
            <person name="Jian J."/>
            <person name="Zhang X."/>
            <person name="Luo G."/>
            <person name="Jiang Y."/>
            <person name="Liu J."/>
            <person name="Wang Z."/>
            <person name="Sha Y."/>
            <person name="Zhang B."/>
            <person name="Wu H."/>
            <person name="Tang D."/>
            <person name="Shen Q."/>
            <person name="Xue P."/>
            <person name="Zou S."/>
            <person name="Wang X."/>
            <person name="Liu X."/>
            <person name="Wang F."/>
            <person name="Yang Y."/>
            <person name="An X."/>
            <person name="Dong Z."/>
            <person name="Zhang K."/>
            <person name="Zhang X."/>
            <person name="Luo M.C."/>
            <person name="Dvorak J."/>
            <person name="Tong Y."/>
            <person name="Wang J."/>
            <person name="Yang H."/>
            <person name="Li Z."/>
            <person name="Wang D."/>
            <person name="Zhang A."/>
            <person name="Wang J."/>
        </authorList>
    </citation>
    <scope>NUCLEOTIDE SEQUENCE</scope>
    <source>
        <strain evidence="3">cv. G1812</strain>
    </source>
</reference>
<name>A0A8R7ULL2_TRIUA</name>
<organism evidence="2 3">
    <name type="scientific">Triticum urartu</name>
    <name type="common">Red wild einkorn</name>
    <name type="synonym">Crithodium urartu</name>
    <dbReference type="NCBI Taxonomy" id="4572"/>
    <lineage>
        <taxon>Eukaryota</taxon>
        <taxon>Viridiplantae</taxon>
        <taxon>Streptophyta</taxon>
        <taxon>Embryophyta</taxon>
        <taxon>Tracheophyta</taxon>
        <taxon>Spermatophyta</taxon>
        <taxon>Magnoliopsida</taxon>
        <taxon>Liliopsida</taxon>
        <taxon>Poales</taxon>
        <taxon>Poaceae</taxon>
        <taxon>BOP clade</taxon>
        <taxon>Pooideae</taxon>
        <taxon>Triticodae</taxon>
        <taxon>Triticeae</taxon>
        <taxon>Triticinae</taxon>
        <taxon>Triticum</taxon>
    </lineage>
</organism>
<feature type="region of interest" description="Disordered" evidence="1">
    <location>
        <begin position="69"/>
        <end position="96"/>
    </location>
</feature>
<evidence type="ECO:0000256" key="1">
    <source>
        <dbReference type="SAM" id="MobiDB-lite"/>
    </source>
</evidence>
<evidence type="ECO:0000313" key="2">
    <source>
        <dbReference type="EnsemblPlants" id="TuG1812G0500005401.01.T01.cds272252"/>
    </source>
</evidence>
<keyword evidence="3" id="KW-1185">Reference proteome</keyword>
<dbReference type="Gramene" id="TuG1812G0500005401.01.T01">
    <property type="protein sequence ID" value="TuG1812G0500005401.01.T01.cds272252"/>
    <property type="gene ID" value="TuG1812G0500005401.01"/>
</dbReference>
<reference evidence="2" key="2">
    <citation type="submission" date="2018-03" db="EMBL/GenBank/DDBJ databases">
        <title>The Triticum urartu genome reveals the dynamic nature of wheat genome evolution.</title>
        <authorList>
            <person name="Ling H."/>
            <person name="Ma B."/>
            <person name="Shi X."/>
            <person name="Liu H."/>
            <person name="Dong L."/>
            <person name="Sun H."/>
            <person name="Cao Y."/>
            <person name="Gao Q."/>
            <person name="Zheng S."/>
            <person name="Li Y."/>
            <person name="Yu Y."/>
            <person name="Du H."/>
            <person name="Qi M."/>
            <person name="Li Y."/>
            <person name="Yu H."/>
            <person name="Cui Y."/>
            <person name="Wang N."/>
            <person name="Chen C."/>
            <person name="Wu H."/>
            <person name="Zhao Y."/>
            <person name="Zhang J."/>
            <person name="Li Y."/>
            <person name="Zhou W."/>
            <person name="Zhang B."/>
            <person name="Hu W."/>
            <person name="Eijk M."/>
            <person name="Tang J."/>
            <person name="Witsenboer H."/>
            <person name="Zhao S."/>
            <person name="Li Z."/>
            <person name="Zhang A."/>
            <person name="Wang D."/>
            <person name="Liang C."/>
        </authorList>
    </citation>
    <scope>NUCLEOTIDE SEQUENCE [LARGE SCALE GENOMIC DNA]</scope>
    <source>
        <strain evidence="2">cv. G1812</strain>
    </source>
</reference>
<proteinExistence type="predicted"/>
<dbReference type="Proteomes" id="UP000015106">
    <property type="component" value="Chromosome 5"/>
</dbReference>
<dbReference type="AlphaFoldDB" id="A0A8R7ULL2"/>
<evidence type="ECO:0000313" key="3">
    <source>
        <dbReference type="Proteomes" id="UP000015106"/>
    </source>
</evidence>
<protein>
    <submittedName>
        <fullName evidence="2">Uncharacterized protein</fullName>
    </submittedName>
</protein>
<accession>A0A8R7ULL2</accession>
<dbReference type="EnsemblPlants" id="TuG1812G0500005401.01.T01">
    <property type="protein sequence ID" value="TuG1812G0500005401.01.T01.cds272252"/>
    <property type="gene ID" value="TuG1812G0500005401.01"/>
</dbReference>